<evidence type="ECO:0008006" key="3">
    <source>
        <dbReference type="Google" id="ProtNLM"/>
    </source>
</evidence>
<gene>
    <name evidence="1" type="ORF">WB403_01970</name>
</gene>
<evidence type="ECO:0000313" key="2">
    <source>
        <dbReference type="Proteomes" id="UP001365781"/>
    </source>
</evidence>
<name>A0ABU8G6A8_9ACTN</name>
<sequence length="480" mass="50880">MTAHAVSGSLVPARLTQFMADYQELHRCAPGQEAARGQRFNAFLADVLRWGGLRDVVSDQRGLDGRDETDVSFMLGYTPYILEAKWQHAPVEAGARSKIKERLEGRPPGVRPVLVSMSGFTAAVRNWADFYAGVVLLDRSHIEAMVAGLISSESLFYRHLAVTSRRGGSYVPLADLLPEPDVGPPPLFLRSPAQGIDGFPAIPEPGVTVTHLLTADGAWTGGEISGLAHTGRSGLLWTTTSGVLHVEPATGRSSWAAGPALCKGPALVTPDSGTLLHSEEAVLRMTDDHVHVVGGGLKGHGRLMTGPDHTAWVFTTQGPRTAEGFGGHTLTRLGDTLADSISYDVDFAGGVHQAALTRSGTLFLAGGGHDVTTRFEEGLHCPSDRWADSAPLTARTALAVGEHTVLLAGPTGQGMDKALVAVDTRTRRSTLLLRLPNTTYITGLAAAGDDAVYLLTDVRGNDQAPRPLLLHVTISASARL</sequence>
<reference evidence="1 2" key="1">
    <citation type="submission" date="2024-03" db="EMBL/GenBank/DDBJ databases">
        <title>First Report of Pectobacterium brasiliscabiei causing potato scab in china.</title>
        <authorList>
            <person name="Handique U."/>
        </authorList>
    </citation>
    <scope>NUCLEOTIDE SEQUENCE [LARGE SCALE GENOMIC DNA]</scope>
    <source>
        <strain evidence="1 2">ZRIMU1503</strain>
    </source>
</reference>
<evidence type="ECO:0000313" key="1">
    <source>
        <dbReference type="EMBL" id="MEI5607916.1"/>
    </source>
</evidence>
<dbReference type="EMBL" id="JBBAYM010000001">
    <property type="protein sequence ID" value="MEI5607916.1"/>
    <property type="molecule type" value="Genomic_DNA"/>
</dbReference>
<keyword evidence="2" id="KW-1185">Reference proteome</keyword>
<comment type="caution">
    <text evidence="1">The sequence shown here is derived from an EMBL/GenBank/DDBJ whole genome shotgun (WGS) entry which is preliminary data.</text>
</comment>
<organism evidence="1 2">
    <name type="scientific">Streptomyces brasiliscabiei</name>
    <dbReference type="NCBI Taxonomy" id="2736302"/>
    <lineage>
        <taxon>Bacteria</taxon>
        <taxon>Bacillati</taxon>
        <taxon>Actinomycetota</taxon>
        <taxon>Actinomycetes</taxon>
        <taxon>Kitasatosporales</taxon>
        <taxon>Streptomycetaceae</taxon>
        <taxon>Streptomyces</taxon>
    </lineage>
</organism>
<proteinExistence type="predicted"/>
<dbReference type="RefSeq" id="WP_336558177.1">
    <property type="nucleotide sequence ID" value="NZ_JBBAYL010000002.1"/>
</dbReference>
<protein>
    <recommendedName>
        <fullName evidence="3">Restriction endonuclease type IV Mrr domain-containing protein</fullName>
    </recommendedName>
</protein>
<accession>A0ABU8G6A8</accession>
<dbReference type="Proteomes" id="UP001365781">
    <property type="component" value="Unassembled WGS sequence"/>
</dbReference>